<dbReference type="AlphaFoldDB" id="K0K9W9"/>
<comment type="caution">
    <text evidence="1">The sequence shown here is derived from an EMBL/GenBank/DDBJ whole genome shotgun (WGS) entry which is preliminary data.</text>
</comment>
<dbReference type="eggNOG" id="ENOG502SBJ8">
    <property type="taxonomic scope" value="Eukaryota"/>
</dbReference>
<name>K0K9W9_WICCF</name>
<protein>
    <submittedName>
        <fullName evidence="1">Uncharacterized protein</fullName>
    </submittedName>
</protein>
<dbReference type="EMBL" id="CAIF01000028">
    <property type="protein sequence ID" value="CCH41730.1"/>
    <property type="molecule type" value="Genomic_DNA"/>
</dbReference>
<sequence length="418" mass="49066">MANVKRKPNRGKSWRNLYLALKRKKEAKEKPKEPIFKTEDDLFKRIGSGSDYSTEYFYPWSTVHSNYMLDKEDEPLQMRSLKDICAIEIAQNHDMINQELLRSGNWSIWNLVWKYIIRWRRDNFKTFQIFADVFSGQKGFECHDELRSYPDSRYKTLVSSTLPNNKSHRIERLYGNLKFNGFIRTINHSRFDNLVVLEISKGLNDDDLLQLTNLSNLTALKIVQQDHQLPDTIINSWCSALKSSKWTKLQVLSIPEISQASMIKLQKHAYDTRLLYIEVATISSRFQPQRDWPDVDTVHWEVLKDRAITERSLGMKFQVLVQKYKIDQRSILPDQKTILLDFNIVDSEFESLDGISTQRDFDELWNLGEVQGNYTGFILKGIPIKPKIEKRQIEPKAKSVKKFKGNPKKTSLKSFFDL</sequence>
<dbReference type="InParanoid" id="K0K9W9"/>
<gene>
    <name evidence="1" type="ORF">BN7_1269</name>
</gene>
<organism evidence="1 2">
    <name type="scientific">Wickerhamomyces ciferrii (strain ATCC 14091 / BCRC 22168 / CBS 111 / JCM 3599 / NBRC 0793 / NRRL Y-1031 F-60-10)</name>
    <name type="common">Yeast</name>
    <name type="synonym">Pichia ciferrii</name>
    <dbReference type="NCBI Taxonomy" id="1206466"/>
    <lineage>
        <taxon>Eukaryota</taxon>
        <taxon>Fungi</taxon>
        <taxon>Dikarya</taxon>
        <taxon>Ascomycota</taxon>
        <taxon>Saccharomycotina</taxon>
        <taxon>Saccharomycetes</taxon>
        <taxon>Phaffomycetales</taxon>
        <taxon>Wickerhamomycetaceae</taxon>
        <taxon>Wickerhamomyces</taxon>
    </lineage>
</organism>
<reference evidence="1 2" key="1">
    <citation type="journal article" date="2012" name="Eukaryot. Cell">
        <title>Draft genome sequence of Wickerhamomyces ciferrii NRRL Y-1031 F-60-10.</title>
        <authorList>
            <person name="Schneider J."/>
            <person name="Andrea H."/>
            <person name="Blom J."/>
            <person name="Jaenicke S."/>
            <person name="Ruckert C."/>
            <person name="Schorsch C."/>
            <person name="Szczepanowski R."/>
            <person name="Farwick M."/>
            <person name="Goesmann A."/>
            <person name="Puhler A."/>
            <person name="Schaffer S."/>
            <person name="Tauch A."/>
            <person name="Kohler T."/>
            <person name="Brinkrolf K."/>
        </authorList>
    </citation>
    <scope>NUCLEOTIDE SEQUENCE [LARGE SCALE GENOMIC DNA]</scope>
    <source>
        <strain evidence="2">ATCC 14091 / BCRC 22168 / CBS 111 / JCM 3599 / NBRC 0793 / NRRL Y-1031 F-60-10</strain>
    </source>
</reference>
<evidence type="ECO:0000313" key="1">
    <source>
        <dbReference type="EMBL" id="CCH41730.1"/>
    </source>
</evidence>
<evidence type="ECO:0000313" key="2">
    <source>
        <dbReference type="Proteomes" id="UP000009328"/>
    </source>
</evidence>
<keyword evidence="2" id="KW-1185">Reference proteome</keyword>
<dbReference type="Proteomes" id="UP000009328">
    <property type="component" value="Unassembled WGS sequence"/>
</dbReference>
<accession>K0K9W9</accession>
<proteinExistence type="predicted"/>
<dbReference type="HOGENOM" id="CLU_657575_0_0_1"/>